<organism evidence="1 2">
    <name type="scientific">Lactuca virosa</name>
    <dbReference type="NCBI Taxonomy" id="75947"/>
    <lineage>
        <taxon>Eukaryota</taxon>
        <taxon>Viridiplantae</taxon>
        <taxon>Streptophyta</taxon>
        <taxon>Embryophyta</taxon>
        <taxon>Tracheophyta</taxon>
        <taxon>Spermatophyta</taxon>
        <taxon>Magnoliopsida</taxon>
        <taxon>eudicotyledons</taxon>
        <taxon>Gunneridae</taxon>
        <taxon>Pentapetalae</taxon>
        <taxon>asterids</taxon>
        <taxon>campanulids</taxon>
        <taxon>Asterales</taxon>
        <taxon>Asteraceae</taxon>
        <taxon>Cichorioideae</taxon>
        <taxon>Cichorieae</taxon>
        <taxon>Lactucinae</taxon>
        <taxon>Lactuca</taxon>
    </lineage>
</organism>
<reference evidence="1 2" key="1">
    <citation type="submission" date="2022-01" db="EMBL/GenBank/DDBJ databases">
        <authorList>
            <person name="Xiong W."/>
            <person name="Schranz E."/>
        </authorList>
    </citation>
    <scope>NUCLEOTIDE SEQUENCE [LARGE SCALE GENOMIC DNA]</scope>
</reference>
<dbReference type="EMBL" id="CAKMRJ010001112">
    <property type="protein sequence ID" value="CAH1422141.1"/>
    <property type="molecule type" value="Genomic_DNA"/>
</dbReference>
<dbReference type="Proteomes" id="UP001157418">
    <property type="component" value="Unassembled WGS sequence"/>
</dbReference>
<dbReference type="AlphaFoldDB" id="A0AAU9M9E8"/>
<accession>A0AAU9M9E8</accession>
<gene>
    <name evidence="1" type="ORF">LVIROSA_LOCUS9494</name>
</gene>
<proteinExistence type="predicted"/>
<name>A0AAU9M9E8_9ASTR</name>
<protein>
    <submittedName>
        <fullName evidence="1">Uncharacterized protein</fullName>
    </submittedName>
</protein>
<sequence>MDITLVLIADSSLALATFNPSLLPLPQNFWNSRFRFLSENQTSKILKQSGEIKNDFRQDKIRTAYCNKVNTDRLEKWGITISSQRL</sequence>
<evidence type="ECO:0000313" key="2">
    <source>
        <dbReference type="Proteomes" id="UP001157418"/>
    </source>
</evidence>
<keyword evidence="2" id="KW-1185">Reference proteome</keyword>
<evidence type="ECO:0000313" key="1">
    <source>
        <dbReference type="EMBL" id="CAH1422141.1"/>
    </source>
</evidence>
<comment type="caution">
    <text evidence="1">The sequence shown here is derived from an EMBL/GenBank/DDBJ whole genome shotgun (WGS) entry which is preliminary data.</text>
</comment>